<dbReference type="InterPro" id="IPR040452">
    <property type="entry name" value="SfsA_C"/>
</dbReference>
<dbReference type="EMBL" id="AP028679">
    <property type="protein sequence ID" value="BEQ16497.1"/>
    <property type="molecule type" value="Genomic_DNA"/>
</dbReference>
<accession>A0AAU9F4Z3</accession>
<sequence>MGRPGPRLARARLEFEQPLVPGRLIRRYKRFLADVRLAGGAKVTAHCPNSGSMLTCLEDDAPVYLSRASNPARRTPFTWEMIYINHGWVGVNTMAPNYLAARAAEERALKIFAGARAVRREVKVDAHTRLDMVVERAKGPLYVEVKNVTMVQGRVARFPDSVTSRGAKHLETLMRLKAHGADAAMLYVVQRGDAASMGPAKDIDPTYAKLFHQARAVGVDLVAVRAEVGPTGIRLERRLPLAE</sequence>
<dbReference type="Pfam" id="PF03749">
    <property type="entry name" value="SfsA"/>
    <property type="match status" value="1"/>
</dbReference>
<proteinExistence type="inferred from homology"/>
<gene>
    <name evidence="1 4" type="primary">sfsA</name>
    <name evidence="4" type="ORF">FAK_35630</name>
</gene>
<dbReference type="NCBIfam" id="TIGR00230">
    <property type="entry name" value="sfsA"/>
    <property type="match status" value="1"/>
</dbReference>
<protein>
    <recommendedName>
        <fullName evidence="1">Sugar fermentation stimulation protein homolog</fullName>
    </recommendedName>
</protein>
<organism evidence="4 5">
    <name type="scientific">Desulfoferula mesophila</name>
    <dbReference type="NCBI Taxonomy" id="3058419"/>
    <lineage>
        <taxon>Bacteria</taxon>
        <taxon>Pseudomonadati</taxon>
        <taxon>Thermodesulfobacteriota</taxon>
        <taxon>Desulfarculia</taxon>
        <taxon>Desulfarculales</taxon>
        <taxon>Desulfarculaceae</taxon>
        <taxon>Desulfoferula</taxon>
    </lineage>
</organism>
<reference evidence="5" key="1">
    <citation type="journal article" date="2023" name="Arch. Microbiol.">
        <title>Desulfoferula mesophilus gen. nov. sp. nov., a mesophilic sulfate-reducing bacterium isolated from a brackish lake sediment.</title>
        <authorList>
            <person name="Watanabe T."/>
            <person name="Yabe T."/>
            <person name="Tsuji J.M."/>
            <person name="Fukui M."/>
        </authorList>
    </citation>
    <scope>NUCLEOTIDE SEQUENCE [LARGE SCALE GENOMIC DNA]</scope>
    <source>
        <strain evidence="5">12FAK</strain>
    </source>
</reference>
<evidence type="ECO:0000256" key="1">
    <source>
        <dbReference type="HAMAP-Rule" id="MF_00095"/>
    </source>
</evidence>
<feature type="domain" description="SfsA N-terminal OB" evidence="3">
    <location>
        <begin position="25"/>
        <end position="91"/>
    </location>
</feature>
<dbReference type="PANTHER" id="PTHR30545:SF2">
    <property type="entry name" value="SUGAR FERMENTATION STIMULATION PROTEIN A"/>
    <property type="match status" value="1"/>
</dbReference>
<comment type="similarity">
    <text evidence="1">Belongs to the SfsA family.</text>
</comment>
<evidence type="ECO:0000313" key="5">
    <source>
        <dbReference type="Proteomes" id="UP001366166"/>
    </source>
</evidence>
<dbReference type="Gene3D" id="2.40.50.580">
    <property type="match status" value="1"/>
</dbReference>
<dbReference type="RefSeq" id="WP_338602392.1">
    <property type="nucleotide sequence ID" value="NZ_AP028679.1"/>
</dbReference>
<evidence type="ECO:0000259" key="2">
    <source>
        <dbReference type="Pfam" id="PF03749"/>
    </source>
</evidence>
<dbReference type="GO" id="GO:0003677">
    <property type="term" value="F:DNA binding"/>
    <property type="evidence" value="ECO:0007669"/>
    <property type="project" value="InterPro"/>
</dbReference>
<name>A0AAU9F4Z3_9BACT</name>
<dbReference type="InterPro" id="IPR041465">
    <property type="entry name" value="SfsA_N"/>
</dbReference>
<keyword evidence="5" id="KW-1185">Reference proteome</keyword>
<dbReference type="AlphaFoldDB" id="A0AAU9F4Z3"/>
<evidence type="ECO:0000313" key="4">
    <source>
        <dbReference type="EMBL" id="BEQ16497.1"/>
    </source>
</evidence>
<feature type="domain" description="Sugar fermentation stimulation protein C-terminal" evidence="2">
    <location>
        <begin position="95"/>
        <end position="231"/>
    </location>
</feature>
<dbReference type="Pfam" id="PF17746">
    <property type="entry name" value="SfsA_N"/>
    <property type="match status" value="1"/>
</dbReference>
<dbReference type="Proteomes" id="UP001366166">
    <property type="component" value="Chromosome"/>
</dbReference>
<dbReference type="CDD" id="cd22359">
    <property type="entry name" value="SfsA-like_bacterial"/>
    <property type="match status" value="1"/>
</dbReference>
<dbReference type="HAMAP" id="MF_00095">
    <property type="entry name" value="SfsA"/>
    <property type="match status" value="1"/>
</dbReference>
<dbReference type="InterPro" id="IPR005224">
    <property type="entry name" value="SfsA"/>
</dbReference>
<dbReference type="KEGG" id="dmp:FAK_35630"/>
<evidence type="ECO:0000259" key="3">
    <source>
        <dbReference type="Pfam" id="PF17746"/>
    </source>
</evidence>
<dbReference type="PANTHER" id="PTHR30545">
    <property type="entry name" value="SUGAR FERMENTATION STIMULATION PROTEIN A"/>
    <property type="match status" value="1"/>
</dbReference>
<dbReference type="Gene3D" id="3.40.1350.60">
    <property type="match status" value="1"/>
</dbReference>